<dbReference type="InterPro" id="IPR036163">
    <property type="entry name" value="HMA_dom_sf"/>
</dbReference>
<dbReference type="Proteomes" id="UP000186308">
    <property type="component" value="Unassembled WGS sequence"/>
</dbReference>
<protein>
    <submittedName>
        <fullName evidence="3">Copper chaperone</fullName>
    </submittedName>
</protein>
<evidence type="ECO:0000256" key="1">
    <source>
        <dbReference type="ARBA" id="ARBA00022723"/>
    </source>
</evidence>
<dbReference type="AlphaFoldDB" id="A0A8G2CKR2"/>
<dbReference type="InterPro" id="IPR006121">
    <property type="entry name" value="HMA_dom"/>
</dbReference>
<dbReference type="PROSITE" id="PS01047">
    <property type="entry name" value="HMA_1"/>
    <property type="match status" value="1"/>
</dbReference>
<evidence type="ECO:0000313" key="4">
    <source>
        <dbReference type="Proteomes" id="UP000186308"/>
    </source>
</evidence>
<reference evidence="3 4" key="1">
    <citation type="submission" date="2017-01" db="EMBL/GenBank/DDBJ databases">
        <authorList>
            <person name="Varghese N."/>
            <person name="Submissions S."/>
        </authorList>
    </citation>
    <scope>NUCLEOTIDE SEQUENCE [LARGE SCALE GENOMIC DNA]</scope>
    <source>
        <strain evidence="3 4">ATCC 35905</strain>
    </source>
</reference>
<proteinExistence type="predicted"/>
<accession>A0A8G2CKR2</accession>
<evidence type="ECO:0000259" key="2">
    <source>
        <dbReference type="PROSITE" id="PS50846"/>
    </source>
</evidence>
<dbReference type="Pfam" id="PF00403">
    <property type="entry name" value="HMA"/>
    <property type="match status" value="1"/>
</dbReference>
<name>A0A8G2CKR2_ACIRU</name>
<dbReference type="EMBL" id="FTNE01000010">
    <property type="protein sequence ID" value="SIQ83454.1"/>
    <property type="molecule type" value="Genomic_DNA"/>
</dbReference>
<keyword evidence="4" id="KW-1185">Reference proteome</keyword>
<dbReference type="InterPro" id="IPR017969">
    <property type="entry name" value="Heavy-metal-associated_CS"/>
</dbReference>
<evidence type="ECO:0000313" key="3">
    <source>
        <dbReference type="EMBL" id="SIQ83454.1"/>
    </source>
</evidence>
<comment type="caution">
    <text evidence="3">The sequence shown here is derived from an EMBL/GenBank/DDBJ whole genome shotgun (WGS) entry which is preliminary data.</text>
</comment>
<dbReference type="CDD" id="cd00371">
    <property type="entry name" value="HMA"/>
    <property type="match status" value="1"/>
</dbReference>
<keyword evidence="1" id="KW-0479">Metal-binding</keyword>
<dbReference type="OrthoDB" id="9801832at2"/>
<dbReference type="RefSeq" id="WP_029311358.1">
    <property type="nucleotide sequence ID" value="NZ_FTNE01000010.1"/>
</dbReference>
<organism evidence="3 4">
    <name type="scientific">Acidiphilium rubrum</name>
    <dbReference type="NCBI Taxonomy" id="526"/>
    <lineage>
        <taxon>Bacteria</taxon>
        <taxon>Pseudomonadati</taxon>
        <taxon>Pseudomonadota</taxon>
        <taxon>Alphaproteobacteria</taxon>
        <taxon>Acetobacterales</taxon>
        <taxon>Acidocellaceae</taxon>
        <taxon>Acidiphilium</taxon>
    </lineage>
</organism>
<dbReference type="PROSITE" id="PS50846">
    <property type="entry name" value="HMA_2"/>
    <property type="match status" value="1"/>
</dbReference>
<dbReference type="SUPFAM" id="SSF55008">
    <property type="entry name" value="HMA, heavy metal-associated domain"/>
    <property type="match status" value="1"/>
</dbReference>
<dbReference type="GO" id="GO:0046872">
    <property type="term" value="F:metal ion binding"/>
    <property type="evidence" value="ECO:0007669"/>
    <property type="project" value="UniProtKB-KW"/>
</dbReference>
<gene>
    <name evidence="3" type="ORF">SAMN05421828_11062</name>
</gene>
<sequence length="65" mass="6595">MVELHVGGMTCGHCVRAVTEAVHSVVAQTPVAVDLPTGTVRIEQATSADMAGITAAIVAEGYTVT</sequence>
<dbReference type="Gene3D" id="3.30.70.100">
    <property type="match status" value="1"/>
</dbReference>
<feature type="domain" description="HMA" evidence="2">
    <location>
        <begin position="1"/>
        <end position="65"/>
    </location>
</feature>